<dbReference type="InterPro" id="IPR053134">
    <property type="entry name" value="RNA-dir_DNA_polymerase"/>
</dbReference>
<dbReference type="Pfam" id="PF00078">
    <property type="entry name" value="RVT_1"/>
    <property type="match status" value="1"/>
</dbReference>
<sequence length="284" mass="33406">MRTNFRPINNIIVRYRNPIPCLDYLLGELHRSQMFSKIDLKSGYHQVRLNEGDEWKTTFKEKLRLYEWLFMPFGLTNAPSKFMRLINQVLRSLISKCVVVYFDDILNYSTCLNDHLLHARSVLENFRKEILFSNLEKCIFCTGLASFYKRFVHDFSSLATSLNDVVRNVGFKWEETQERAFQGLKERLILALPNFSKFFELECYAYGVGIRVILLQERHQIAYFNQYIIRIVGSIFNKRGKEARIGTIDLSPSRESHPRLFWSHVYYVPTGINPHSAKGLTKNP</sequence>
<feature type="non-terminal residue" evidence="2">
    <location>
        <position position="1"/>
    </location>
</feature>
<dbReference type="PANTHER" id="PTHR24559">
    <property type="entry name" value="TRANSPOSON TY3-I GAG-POL POLYPROTEIN"/>
    <property type="match status" value="1"/>
</dbReference>
<keyword evidence="3" id="KW-1185">Reference proteome</keyword>
<protein>
    <submittedName>
        <fullName evidence="2">Retrovirus-related Pol polyprotein from transposon 17.6</fullName>
    </submittedName>
</protein>
<dbReference type="AlphaFoldDB" id="A0A371FYH3"/>
<dbReference type="InterPro" id="IPR000477">
    <property type="entry name" value="RT_dom"/>
</dbReference>
<dbReference type="Gene3D" id="3.10.10.10">
    <property type="entry name" value="HIV Type 1 Reverse Transcriptase, subunit A, domain 1"/>
    <property type="match status" value="1"/>
</dbReference>
<dbReference type="PANTHER" id="PTHR24559:SF437">
    <property type="entry name" value="RNA-DIRECTED DNA POLYMERASE HOMOLOG"/>
    <property type="match status" value="1"/>
</dbReference>
<dbReference type="EMBL" id="QJKJ01007375">
    <property type="protein sequence ID" value="RDX83379.1"/>
    <property type="molecule type" value="Genomic_DNA"/>
</dbReference>
<organism evidence="2 3">
    <name type="scientific">Mucuna pruriens</name>
    <name type="common">Velvet bean</name>
    <name type="synonym">Dolichos pruriens</name>
    <dbReference type="NCBI Taxonomy" id="157652"/>
    <lineage>
        <taxon>Eukaryota</taxon>
        <taxon>Viridiplantae</taxon>
        <taxon>Streptophyta</taxon>
        <taxon>Embryophyta</taxon>
        <taxon>Tracheophyta</taxon>
        <taxon>Spermatophyta</taxon>
        <taxon>Magnoliopsida</taxon>
        <taxon>eudicotyledons</taxon>
        <taxon>Gunneridae</taxon>
        <taxon>Pentapetalae</taxon>
        <taxon>rosids</taxon>
        <taxon>fabids</taxon>
        <taxon>Fabales</taxon>
        <taxon>Fabaceae</taxon>
        <taxon>Papilionoideae</taxon>
        <taxon>50 kb inversion clade</taxon>
        <taxon>NPAAA clade</taxon>
        <taxon>indigoferoid/millettioid clade</taxon>
        <taxon>Phaseoleae</taxon>
        <taxon>Mucuna</taxon>
    </lineage>
</organism>
<evidence type="ECO:0000313" key="2">
    <source>
        <dbReference type="EMBL" id="RDX83379.1"/>
    </source>
</evidence>
<dbReference type="InterPro" id="IPR043128">
    <property type="entry name" value="Rev_trsase/Diguanyl_cyclase"/>
</dbReference>
<accession>A0A371FYH3</accession>
<dbReference type="CDD" id="cd01647">
    <property type="entry name" value="RT_LTR"/>
    <property type="match status" value="1"/>
</dbReference>
<comment type="caution">
    <text evidence="2">The sequence shown here is derived from an EMBL/GenBank/DDBJ whole genome shotgun (WGS) entry which is preliminary data.</text>
</comment>
<evidence type="ECO:0000259" key="1">
    <source>
        <dbReference type="Pfam" id="PF00078"/>
    </source>
</evidence>
<gene>
    <name evidence="2" type="primary">pol</name>
    <name evidence="2" type="ORF">CR513_35699</name>
</gene>
<name>A0A371FYH3_MUCPR</name>
<dbReference type="OrthoDB" id="529980at2759"/>
<dbReference type="Gene3D" id="3.30.70.270">
    <property type="match status" value="1"/>
</dbReference>
<feature type="domain" description="Reverse transcriptase" evidence="1">
    <location>
        <begin position="3"/>
        <end position="142"/>
    </location>
</feature>
<dbReference type="SUPFAM" id="SSF56672">
    <property type="entry name" value="DNA/RNA polymerases"/>
    <property type="match status" value="1"/>
</dbReference>
<dbReference type="Proteomes" id="UP000257109">
    <property type="component" value="Unassembled WGS sequence"/>
</dbReference>
<reference evidence="2" key="1">
    <citation type="submission" date="2018-05" db="EMBL/GenBank/DDBJ databases">
        <title>Draft genome of Mucuna pruriens seed.</title>
        <authorList>
            <person name="Nnadi N.E."/>
            <person name="Vos R."/>
            <person name="Hasami M.H."/>
            <person name="Devisetty U.K."/>
            <person name="Aguiy J.C."/>
        </authorList>
    </citation>
    <scope>NUCLEOTIDE SEQUENCE [LARGE SCALE GENOMIC DNA]</scope>
    <source>
        <strain evidence="2">JCA_2017</strain>
    </source>
</reference>
<dbReference type="InterPro" id="IPR043502">
    <property type="entry name" value="DNA/RNA_pol_sf"/>
</dbReference>
<proteinExistence type="predicted"/>
<evidence type="ECO:0000313" key="3">
    <source>
        <dbReference type="Proteomes" id="UP000257109"/>
    </source>
</evidence>